<evidence type="ECO:0000313" key="2">
    <source>
        <dbReference type="Proteomes" id="UP001597369"/>
    </source>
</evidence>
<proteinExistence type="predicted"/>
<reference evidence="2" key="1">
    <citation type="journal article" date="2019" name="Int. J. Syst. Evol. Microbiol.">
        <title>The Global Catalogue of Microorganisms (GCM) 10K type strain sequencing project: providing services to taxonomists for standard genome sequencing and annotation.</title>
        <authorList>
            <consortium name="The Broad Institute Genomics Platform"/>
            <consortium name="The Broad Institute Genome Sequencing Center for Infectious Disease"/>
            <person name="Wu L."/>
            <person name="Ma J."/>
        </authorList>
    </citation>
    <scope>NUCLEOTIDE SEQUENCE [LARGE SCALE GENOMIC DNA]</scope>
    <source>
        <strain evidence="2">JCM 16545</strain>
    </source>
</reference>
<accession>A0ABW4X5L5</accession>
<sequence>MEHKTVLITNVHELCRLFPERDSSVVEVLLGLQAEVDYHGVGQVILIPHKEKQRCLFHFSHENILGIHYTFINMLA</sequence>
<organism evidence="1 2">
    <name type="scientific">Pontibacter silvestris</name>
    <dbReference type="NCBI Taxonomy" id="2305183"/>
    <lineage>
        <taxon>Bacteria</taxon>
        <taxon>Pseudomonadati</taxon>
        <taxon>Bacteroidota</taxon>
        <taxon>Cytophagia</taxon>
        <taxon>Cytophagales</taxon>
        <taxon>Hymenobacteraceae</taxon>
        <taxon>Pontibacter</taxon>
    </lineage>
</organism>
<dbReference type="EMBL" id="JBHUHV010000059">
    <property type="protein sequence ID" value="MFD2069315.1"/>
    <property type="molecule type" value="Genomic_DNA"/>
</dbReference>
<dbReference type="RefSeq" id="WP_229961281.1">
    <property type="nucleotide sequence ID" value="NZ_JAJJWI010000011.1"/>
</dbReference>
<protein>
    <submittedName>
        <fullName evidence="1">Uncharacterized protein</fullName>
    </submittedName>
</protein>
<evidence type="ECO:0000313" key="1">
    <source>
        <dbReference type="EMBL" id="MFD2069315.1"/>
    </source>
</evidence>
<comment type="caution">
    <text evidence="1">The sequence shown here is derived from an EMBL/GenBank/DDBJ whole genome shotgun (WGS) entry which is preliminary data.</text>
</comment>
<keyword evidence="2" id="KW-1185">Reference proteome</keyword>
<name>A0ABW4X5L5_9BACT</name>
<dbReference type="Proteomes" id="UP001597369">
    <property type="component" value="Unassembled WGS sequence"/>
</dbReference>
<gene>
    <name evidence="1" type="ORF">ACFSKU_20690</name>
</gene>